<evidence type="ECO:0000256" key="1">
    <source>
        <dbReference type="SAM" id="MobiDB-lite"/>
    </source>
</evidence>
<dbReference type="AlphaFoldDB" id="V6KZ86"/>
<sequence>MPVAADGNENGAALLALFKSDPGAVGLDSLLTEITKVNDVRRLGLPEGLFTDCSEKLWPHGGRGRSRCTPRTSATPPRTCGSLC</sequence>
<dbReference type="PATRIC" id="fig|1352936.5.peg.119"/>
<reference evidence="2 3" key="1">
    <citation type="journal article" date="2014" name="Genome Announc.">
        <title>Draft Genome Sequence of Streptomyces roseochromogenes subsp. oscitans DS 12.976, Producer of the Aminocoumarin Antibiotic Clorobiocin.</title>
        <authorList>
            <person name="Ruckert C."/>
            <person name="Kalinowski J."/>
            <person name="Heide L."/>
            <person name="Apel A.K."/>
        </authorList>
    </citation>
    <scope>NUCLEOTIDE SEQUENCE [LARGE SCALE GENOMIC DNA]</scope>
    <source>
        <strain evidence="2 3">DS 12.976</strain>
    </source>
</reference>
<evidence type="ECO:0000313" key="3">
    <source>
        <dbReference type="Proteomes" id="UP000017984"/>
    </source>
</evidence>
<proteinExistence type="predicted"/>
<gene>
    <name evidence="2" type="ORF">M878_00480</name>
</gene>
<organism evidence="2 3">
    <name type="scientific">Streptomyces roseochromogenus subsp. oscitans DS 12.976</name>
    <dbReference type="NCBI Taxonomy" id="1352936"/>
    <lineage>
        <taxon>Bacteria</taxon>
        <taxon>Bacillati</taxon>
        <taxon>Actinomycetota</taxon>
        <taxon>Actinomycetes</taxon>
        <taxon>Kitasatosporales</taxon>
        <taxon>Streptomycetaceae</taxon>
        <taxon>Streptomyces</taxon>
    </lineage>
</organism>
<accession>V6KZ86</accession>
<dbReference type="Proteomes" id="UP000017984">
    <property type="component" value="Chromosome"/>
</dbReference>
<feature type="region of interest" description="Disordered" evidence="1">
    <location>
        <begin position="61"/>
        <end position="84"/>
    </location>
</feature>
<name>V6KZ86_STRRC</name>
<comment type="caution">
    <text evidence="2">The sequence shown here is derived from an EMBL/GenBank/DDBJ whole genome shotgun (WGS) entry which is preliminary data.</text>
</comment>
<evidence type="ECO:0000313" key="2">
    <source>
        <dbReference type="EMBL" id="EST36751.1"/>
    </source>
</evidence>
<dbReference type="HOGENOM" id="CLU_2603934_0_0_11"/>
<dbReference type="STRING" id="1352936.M878_00480"/>
<keyword evidence="3" id="KW-1185">Reference proteome</keyword>
<dbReference type="EMBL" id="AWQX01000005">
    <property type="protein sequence ID" value="EST36751.1"/>
    <property type="molecule type" value="Genomic_DNA"/>
</dbReference>
<protein>
    <submittedName>
        <fullName evidence="2">Uncharacterized protein</fullName>
    </submittedName>
</protein>